<organism evidence="2 3">
    <name type="scientific">Litorilituus sediminis</name>
    <dbReference type="NCBI Taxonomy" id="718192"/>
    <lineage>
        <taxon>Bacteria</taxon>
        <taxon>Pseudomonadati</taxon>
        <taxon>Pseudomonadota</taxon>
        <taxon>Gammaproteobacteria</taxon>
        <taxon>Alteromonadales</taxon>
        <taxon>Colwelliaceae</taxon>
        <taxon>Litorilituus</taxon>
    </lineage>
</organism>
<dbReference type="Gene3D" id="3.90.226.10">
    <property type="entry name" value="2-enoyl-CoA Hydratase, Chain A, domain 1"/>
    <property type="match status" value="1"/>
</dbReference>
<reference evidence="2 3" key="1">
    <citation type="submission" date="2018-12" db="EMBL/GenBank/DDBJ databases">
        <title>Complete genome of Litorilituus sediminis.</title>
        <authorList>
            <person name="Liu A."/>
            <person name="Rong J."/>
        </authorList>
    </citation>
    <scope>NUCLEOTIDE SEQUENCE [LARGE SCALE GENOMIC DNA]</scope>
    <source>
        <strain evidence="2 3">JCM 17549</strain>
    </source>
</reference>
<dbReference type="SUPFAM" id="SSF52096">
    <property type="entry name" value="ClpP/crotonase"/>
    <property type="match status" value="1"/>
</dbReference>
<dbReference type="Gene3D" id="2.30.42.10">
    <property type="match status" value="1"/>
</dbReference>
<proteinExistence type="predicted"/>
<protein>
    <submittedName>
        <fullName evidence="2">Peptidase</fullName>
    </submittedName>
</protein>
<evidence type="ECO:0000259" key="1">
    <source>
        <dbReference type="Pfam" id="PF03572"/>
    </source>
</evidence>
<evidence type="ECO:0000313" key="2">
    <source>
        <dbReference type="EMBL" id="QBG37270.1"/>
    </source>
</evidence>
<evidence type="ECO:0000313" key="3">
    <source>
        <dbReference type="Proteomes" id="UP000290244"/>
    </source>
</evidence>
<dbReference type="Proteomes" id="UP000290244">
    <property type="component" value="Chromosome"/>
</dbReference>
<gene>
    <name evidence="2" type="ORF">EMK97_16770</name>
</gene>
<dbReference type="EMBL" id="CP034759">
    <property type="protein sequence ID" value="QBG37270.1"/>
    <property type="molecule type" value="Genomic_DNA"/>
</dbReference>
<dbReference type="GO" id="GO:0007165">
    <property type="term" value="P:signal transduction"/>
    <property type="evidence" value="ECO:0007669"/>
    <property type="project" value="TreeGrafter"/>
</dbReference>
<dbReference type="PANTHER" id="PTHR32060">
    <property type="entry name" value="TAIL-SPECIFIC PROTEASE"/>
    <property type="match status" value="1"/>
</dbReference>
<feature type="domain" description="Tail specific protease" evidence="1">
    <location>
        <begin position="295"/>
        <end position="444"/>
    </location>
</feature>
<name>A0A4V0ZGH0_9GAMM</name>
<accession>A0A4V0ZGH0</accession>
<sequence length="585" mass="64508">MNSLQRTVNLSVLYYFMDFIKKGTYFMSFIRNNKQSLLSLSVALGISLLSACGGSSDSNETPLTPPANNGANEPTWVQGVFQPSSDFVAQCQSPRSGSSPITGIAYPDKAGSELHEKHWQRAFTHETYLWYKEVVDKDPKNFGLVEYFNQLKTTAVTDSGAPKDQFHWMQPTSEVEEQTQLGVTYGYGISFDFQSSQVPRSWQVKNVTPDTQAFDLGVSRGSKLLEIDGIDFVNTVSQSDVDAINDAMFSRNEGESHTFKFVDINNVEYEVILQTAAISGKPLQLAKTIDTAQGKVGYLLLNSFNNTVVEKDLFEQFTQFSNEQITDLVVDLRYNGGGFIALSSQLAYMVAGEVATQNKLYERIVYNDKIASEVIPFFDVTLDLRRLIGGDSIIQENQPLPTLDLPRVYVLTTGSSCSASESFINALVGVGVEVIQIGDTTCGKPYGFVSEDNCGSTYFTVQFKGENHLGFGDYADGLIPTELPEAGKDYQIQGCPIQEDYLNALGDEQEILLSSALYYLAHNTCPEIENNASLTLTQSTTPRVNAASSVGTGPAVKTRTPRQDAIISDIYFDKFRDIKSKVGEQ</sequence>
<dbReference type="Gene3D" id="3.30.750.170">
    <property type="match status" value="1"/>
</dbReference>
<dbReference type="GO" id="GO:0030288">
    <property type="term" value="C:outer membrane-bounded periplasmic space"/>
    <property type="evidence" value="ECO:0007669"/>
    <property type="project" value="TreeGrafter"/>
</dbReference>
<dbReference type="GO" id="GO:0006508">
    <property type="term" value="P:proteolysis"/>
    <property type="evidence" value="ECO:0007669"/>
    <property type="project" value="InterPro"/>
</dbReference>
<dbReference type="InterPro" id="IPR029045">
    <property type="entry name" value="ClpP/crotonase-like_dom_sf"/>
</dbReference>
<dbReference type="KEGG" id="lsd:EMK97_16770"/>
<dbReference type="PANTHER" id="PTHR32060:SF30">
    <property type="entry name" value="CARBOXY-TERMINAL PROCESSING PROTEASE CTPA"/>
    <property type="match status" value="1"/>
</dbReference>
<dbReference type="InterPro" id="IPR036034">
    <property type="entry name" value="PDZ_sf"/>
</dbReference>
<dbReference type="GO" id="GO:0008236">
    <property type="term" value="F:serine-type peptidase activity"/>
    <property type="evidence" value="ECO:0007669"/>
    <property type="project" value="InterPro"/>
</dbReference>
<dbReference type="InterPro" id="IPR005151">
    <property type="entry name" value="Tail-specific_protease"/>
</dbReference>
<keyword evidence="3" id="KW-1185">Reference proteome</keyword>
<dbReference type="GO" id="GO:0004175">
    <property type="term" value="F:endopeptidase activity"/>
    <property type="evidence" value="ECO:0007669"/>
    <property type="project" value="TreeGrafter"/>
</dbReference>
<dbReference type="Pfam" id="PF03572">
    <property type="entry name" value="Peptidase_S41"/>
    <property type="match status" value="1"/>
</dbReference>
<dbReference type="AlphaFoldDB" id="A0A4V0ZGH0"/>
<dbReference type="OrthoDB" id="7168509at2"/>